<dbReference type="SUPFAM" id="SSF53067">
    <property type="entry name" value="Actin-like ATPase domain"/>
    <property type="match status" value="1"/>
</dbReference>
<evidence type="ECO:0000256" key="1">
    <source>
        <dbReference type="ARBA" id="ARBA00006479"/>
    </source>
</evidence>
<accession>A0A1H5U9T7</accession>
<gene>
    <name evidence="2" type="ORF">SAMN05216354_1301</name>
</gene>
<evidence type="ECO:0000313" key="3">
    <source>
        <dbReference type="Proteomes" id="UP000236735"/>
    </source>
</evidence>
<organism evidence="2 3">
    <name type="scientific">Xylanibacter ruminicola</name>
    <name type="common">Prevotella ruminicola</name>
    <dbReference type="NCBI Taxonomy" id="839"/>
    <lineage>
        <taxon>Bacteria</taxon>
        <taxon>Pseudomonadati</taxon>
        <taxon>Bacteroidota</taxon>
        <taxon>Bacteroidia</taxon>
        <taxon>Bacteroidales</taxon>
        <taxon>Prevotellaceae</taxon>
        <taxon>Xylanibacter</taxon>
    </lineage>
</organism>
<dbReference type="AlphaFoldDB" id="A0A1H5U9T7"/>
<proteinExistence type="inferred from homology"/>
<protein>
    <submittedName>
        <fullName evidence="2">Glucokinase</fullName>
    </submittedName>
</protein>
<keyword evidence="2" id="KW-0418">Kinase</keyword>
<dbReference type="GO" id="GO:0016301">
    <property type="term" value="F:kinase activity"/>
    <property type="evidence" value="ECO:0007669"/>
    <property type="project" value="UniProtKB-KW"/>
</dbReference>
<sequence>MKTKKIAIDLGGTNMRVGLTDGATVVNTVIEPCPAKEAEDVVLSQLKRQIAQLMTPEVTGIGVGVPSVVDCQQGIVYNVANIPAWKEVHLKEILEKEFGVPVAVNNDANCFALGAWRYGEGQGTNDMVGLTIGTGIGSGIIIGGKLYNGVNTGAGEIGSLPFRDADYEFYCSSRFFSQLHGDTGANFGKRAQAGDPQAIAVWEEFGANIGELIKAVLFTYAPEAIIIGGGIANAFSLYEKAMRQLLSTFPYPENVAATRIEPSTLANAAMLGASLLL</sequence>
<dbReference type="InterPro" id="IPR043129">
    <property type="entry name" value="ATPase_NBD"/>
</dbReference>
<keyword evidence="2" id="KW-0808">Transferase</keyword>
<dbReference type="InterPro" id="IPR000600">
    <property type="entry name" value="ROK"/>
</dbReference>
<dbReference type="CDD" id="cd23763">
    <property type="entry name" value="ASKHA_ATPase_ROK"/>
    <property type="match status" value="1"/>
</dbReference>
<name>A0A1H5U9T7_XYLRU</name>
<dbReference type="PANTHER" id="PTHR18964:SF149">
    <property type="entry name" value="BIFUNCTIONAL UDP-N-ACETYLGLUCOSAMINE 2-EPIMERASE_N-ACETYLMANNOSAMINE KINASE"/>
    <property type="match status" value="1"/>
</dbReference>
<evidence type="ECO:0000313" key="2">
    <source>
        <dbReference type="EMBL" id="SEF71188.1"/>
    </source>
</evidence>
<dbReference type="RefSeq" id="WP_103915609.1">
    <property type="nucleotide sequence ID" value="NZ_FNUV01000003.1"/>
</dbReference>
<dbReference type="Pfam" id="PF00480">
    <property type="entry name" value="ROK"/>
    <property type="match status" value="1"/>
</dbReference>
<comment type="similarity">
    <text evidence="1">Belongs to the ROK (NagC/XylR) family.</text>
</comment>
<reference evidence="2 3" key="1">
    <citation type="submission" date="2016-10" db="EMBL/GenBank/DDBJ databases">
        <authorList>
            <person name="de Groot N.N."/>
        </authorList>
    </citation>
    <scope>NUCLEOTIDE SEQUENCE [LARGE SCALE GENOMIC DNA]</scope>
    <source>
        <strain evidence="2 3">AR32</strain>
    </source>
</reference>
<dbReference type="EMBL" id="FNUV01000003">
    <property type="protein sequence ID" value="SEF71188.1"/>
    <property type="molecule type" value="Genomic_DNA"/>
</dbReference>
<dbReference type="Gene3D" id="3.30.420.40">
    <property type="match status" value="2"/>
</dbReference>
<dbReference type="Proteomes" id="UP000236735">
    <property type="component" value="Unassembled WGS sequence"/>
</dbReference>
<dbReference type="PANTHER" id="PTHR18964">
    <property type="entry name" value="ROK (REPRESSOR, ORF, KINASE) FAMILY"/>
    <property type="match status" value="1"/>
</dbReference>